<dbReference type="CDD" id="cd00464">
    <property type="entry name" value="SK"/>
    <property type="match status" value="1"/>
</dbReference>
<reference evidence="12" key="1">
    <citation type="submission" date="2019-12" db="EMBL/GenBank/DDBJ databases">
        <title>High-Quality draft genome sequences of three cyanobacteria isolated from the limestone walls of the Old Cathedral of Coimbra.</title>
        <authorList>
            <person name="Tiago I."/>
            <person name="Soares F."/>
            <person name="Portugal A."/>
        </authorList>
    </citation>
    <scope>NUCLEOTIDE SEQUENCE</scope>
    <source>
        <strain evidence="12">A</strain>
    </source>
</reference>
<feature type="binding site" evidence="11">
    <location>
        <position position="60"/>
    </location>
    <ligand>
        <name>substrate</name>
    </ligand>
</feature>
<dbReference type="InterPro" id="IPR031322">
    <property type="entry name" value="Shikimate/glucono_kinase"/>
</dbReference>
<name>A0A8J8CLZ4_9CYAN</name>
<feature type="binding site" evidence="11">
    <location>
        <position position="36"/>
    </location>
    <ligand>
        <name>substrate</name>
    </ligand>
</feature>
<evidence type="ECO:0000256" key="7">
    <source>
        <dbReference type="ARBA" id="ARBA00022777"/>
    </source>
</evidence>
<dbReference type="GO" id="GO:0009073">
    <property type="term" value="P:aromatic amino acid family biosynthetic process"/>
    <property type="evidence" value="ECO:0007669"/>
    <property type="project" value="UniProtKB-KW"/>
</dbReference>
<sequence length="199" mass="22499">MLNGVNLYLIGMMGVGKTTIGQPLARHFGYQFVDTDHFIERATGQSISTIFAQSGEAIFRQLETATLAEVSARTCKVIATGGGIVLKRENWSFLRHGVIIWLDVPVEVLQNRLRHDANRPLLHHDDLRENLIELLNERQALYAQADIRIRVAQTDTAEQVVQRTIAAIADACEQKRQLDQHLERLNAEVPFQLHDPNKN</sequence>
<comment type="similarity">
    <text evidence="2 11">Belongs to the shikimate kinase family.</text>
</comment>
<evidence type="ECO:0000256" key="6">
    <source>
        <dbReference type="ARBA" id="ARBA00022741"/>
    </source>
</evidence>
<dbReference type="PRINTS" id="PR01100">
    <property type="entry name" value="SHIKIMTKNASE"/>
</dbReference>
<dbReference type="HAMAP" id="MF_00109">
    <property type="entry name" value="Shikimate_kinase"/>
    <property type="match status" value="1"/>
</dbReference>
<organism evidence="12 13">
    <name type="scientific">Myxacorys almedinensis A</name>
    <dbReference type="NCBI Taxonomy" id="2690445"/>
    <lineage>
        <taxon>Bacteria</taxon>
        <taxon>Bacillati</taxon>
        <taxon>Cyanobacteriota</taxon>
        <taxon>Cyanophyceae</taxon>
        <taxon>Leptolyngbyales</taxon>
        <taxon>Leptolyngbyaceae</taxon>
        <taxon>Myxacorys</taxon>
        <taxon>Myxacorys almedinensis</taxon>
    </lineage>
</organism>
<keyword evidence="11" id="KW-0460">Magnesium</keyword>
<dbReference type="InterPro" id="IPR027417">
    <property type="entry name" value="P-loop_NTPase"/>
</dbReference>
<evidence type="ECO:0000256" key="2">
    <source>
        <dbReference type="ARBA" id="ARBA00006997"/>
    </source>
</evidence>
<evidence type="ECO:0000313" key="13">
    <source>
        <dbReference type="Proteomes" id="UP000646053"/>
    </source>
</evidence>
<dbReference type="PROSITE" id="PS01128">
    <property type="entry name" value="SHIKIMATE_KINASE"/>
    <property type="match status" value="1"/>
</dbReference>
<keyword evidence="11" id="KW-0479">Metal-binding</keyword>
<dbReference type="GO" id="GO:0008652">
    <property type="term" value="P:amino acid biosynthetic process"/>
    <property type="evidence" value="ECO:0007669"/>
    <property type="project" value="UniProtKB-KW"/>
</dbReference>
<dbReference type="Gene3D" id="3.40.50.300">
    <property type="entry name" value="P-loop containing nucleotide triphosphate hydrolases"/>
    <property type="match status" value="1"/>
</dbReference>
<feature type="binding site" evidence="11">
    <location>
        <position position="18"/>
    </location>
    <ligand>
        <name>Mg(2+)</name>
        <dbReference type="ChEBI" id="CHEBI:18420"/>
    </ligand>
</feature>
<comment type="caution">
    <text evidence="11">Lacks conserved residue(s) required for the propagation of feature annotation.</text>
</comment>
<dbReference type="EC" id="2.7.1.71" evidence="3 11"/>
<dbReference type="GO" id="GO:0005524">
    <property type="term" value="F:ATP binding"/>
    <property type="evidence" value="ECO:0007669"/>
    <property type="project" value="UniProtKB-UniRule"/>
</dbReference>
<evidence type="ECO:0000256" key="8">
    <source>
        <dbReference type="ARBA" id="ARBA00022840"/>
    </source>
</evidence>
<evidence type="ECO:0000256" key="5">
    <source>
        <dbReference type="ARBA" id="ARBA00022679"/>
    </source>
</evidence>
<feature type="binding site" evidence="11">
    <location>
        <position position="119"/>
    </location>
    <ligand>
        <name>ATP</name>
        <dbReference type="ChEBI" id="CHEBI:30616"/>
    </ligand>
</feature>
<dbReference type="SUPFAM" id="SSF52540">
    <property type="entry name" value="P-loop containing nucleoside triphosphate hydrolases"/>
    <property type="match status" value="1"/>
</dbReference>
<keyword evidence="5 11" id="KW-0808">Transferase</keyword>
<dbReference type="GO" id="GO:0000287">
    <property type="term" value="F:magnesium ion binding"/>
    <property type="evidence" value="ECO:0007669"/>
    <property type="project" value="UniProtKB-UniRule"/>
</dbReference>
<keyword evidence="13" id="KW-1185">Reference proteome</keyword>
<dbReference type="GO" id="GO:0005829">
    <property type="term" value="C:cytosol"/>
    <property type="evidence" value="ECO:0007669"/>
    <property type="project" value="TreeGrafter"/>
</dbReference>
<dbReference type="Pfam" id="PF01202">
    <property type="entry name" value="SKI"/>
    <property type="match status" value="1"/>
</dbReference>
<evidence type="ECO:0000256" key="11">
    <source>
        <dbReference type="HAMAP-Rule" id="MF_00109"/>
    </source>
</evidence>
<feature type="binding site" evidence="11">
    <location>
        <begin position="14"/>
        <end position="19"/>
    </location>
    <ligand>
        <name>ATP</name>
        <dbReference type="ChEBI" id="CHEBI:30616"/>
    </ligand>
</feature>
<comment type="subunit">
    <text evidence="11">Monomer.</text>
</comment>
<keyword evidence="7 11" id="KW-0418">Kinase</keyword>
<keyword evidence="6 11" id="KW-0547">Nucleotide-binding</keyword>
<proteinExistence type="inferred from homology"/>
<dbReference type="PANTHER" id="PTHR21087:SF16">
    <property type="entry name" value="SHIKIMATE KINASE 1, CHLOROPLASTIC"/>
    <property type="match status" value="1"/>
</dbReference>
<comment type="subcellular location">
    <subcellularLocation>
        <location evidence="11">Cytoplasm</location>
    </subcellularLocation>
</comment>
<evidence type="ECO:0000256" key="1">
    <source>
        <dbReference type="ARBA" id="ARBA00004842"/>
    </source>
</evidence>
<dbReference type="UniPathway" id="UPA00053">
    <property type="reaction ID" value="UER00088"/>
</dbReference>
<evidence type="ECO:0000256" key="4">
    <source>
        <dbReference type="ARBA" id="ARBA00022605"/>
    </source>
</evidence>
<evidence type="ECO:0000256" key="10">
    <source>
        <dbReference type="ARBA" id="ARBA00048567"/>
    </source>
</evidence>
<comment type="catalytic activity">
    <reaction evidence="10 11">
        <text>shikimate + ATP = 3-phosphoshikimate + ADP + H(+)</text>
        <dbReference type="Rhea" id="RHEA:13121"/>
        <dbReference type="ChEBI" id="CHEBI:15378"/>
        <dbReference type="ChEBI" id="CHEBI:30616"/>
        <dbReference type="ChEBI" id="CHEBI:36208"/>
        <dbReference type="ChEBI" id="CHEBI:145989"/>
        <dbReference type="ChEBI" id="CHEBI:456216"/>
        <dbReference type="EC" id="2.7.1.71"/>
    </reaction>
</comment>
<keyword evidence="4 11" id="KW-0028">Amino-acid biosynthesis</keyword>
<keyword evidence="9 11" id="KW-0057">Aromatic amino acid biosynthesis</keyword>
<comment type="cofactor">
    <cofactor evidence="11">
        <name>Mg(2+)</name>
        <dbReference type="ChEBI" id="CHEBI:18420"/>
    </cofactor>
    <text evidence="11">Binds 1 Mg(2+) ion per subunit.</text>
</comment>
<feature type="binding site" evidence="11">
    <location>
        <position position="82"/>
    </location>
    <ligand>
        <name>substrate</name>
    </ligand>
</feature>
<keyword evidence="8 11" id="KW-0067">ATP-binding</keyword>
<evidence type="ECO:0000313" key="12">
    <source>
        <dbReference type="EMBL" id="NDJ16667.1"/>
    </source>
</evidence>
<dbReference type="GO" id="GO:0004765">
    <property type="term" value="F:shikimate kinase activity"/>
    <property type="evidence" value="ECO:0007669"/>
    <property type="project" value="UniProtKB-UniRule"/>
</dbReference>
<protein>
    <recommendedName>
        <fullName evidence="3 11">Shikimate kinase</fullName>
        <shortName evidence="11">SK</shortName>
        <ecNumber evidence="3 11">2.7.1.71</ecNumber>
    </recommendedName>
</protein>
<dbReference type="RefSeq" id="WP_162422175.1">
    <property type="nucleotide sequence ID" value="NZ_WVIE01000004.1"/>
</dbReference>
<accession>A0A8J8CLZ4</accession>
<dbReference type="EMBL" id="WVIE01000004">
    <property type="protein sequence ID" value="NDJ16667.1"/>
    <property type="molecule type" value="Genomic_DNA"/>
</dbReference>
<evidence type="ECO:0000256" key="9">
    <source>
        <dbReference type="ARBA" id="ARBA00023141"/>
    </source>
</evidence>
<evidence type="ECO:0000256" key="3">
    <source>
        <dbReference type="ARBA" id="ARBA00012154"/>
    </source>
</evidence>
<dbReference type="InterPro" id="IPR000623">
    <property type="entry name" value="Shikimate_kinase/TSH1"/>
</dbReference>
<dbReference type="PANTHER" id="PTHR21087">
    <property type="entry name" value="SHIKIMATE KINASE"/>
    <property type="match status" value="1"/>
</dbReference>
<comment type="caution">
    <text evidence="12">The sequence shown here is derived from an EMBL/GenBank/DDBJ whole genome shotgun (WGS) entry which is preliminary data.</text>
</comment>
<feature type="binding site" evidence="11">
    <location>
        <position position="138"/>
    </location>
    <ligand>
        <name>substrate</name>
    </ligand>
</feature>
<dbReference type="Proteomes" id="UP000646053">
    <property type="component" value="Unassembled WGS sequence"/>
</dbReference>
<keyword evidence="11" id="KW-0963">Cytoplasm</keyword>
<gene>
    <name evidence="11" type="primary">aroK</name>
    <name evidence="12" type="ORF">GS601_05080</name>
</gene>
<dbReference type="AlphaFoldDB" id="A0A8J8CLZ4"/>
<dbReference type="InterPro" id="IPR023000">
    <property type="entry name" value="Shikimate_kinase_CS"/>
</dbReference>
<comment type="function">
    <text evidence="11">Catalyzes the specific phosphorylation of the 3-hydroxyl group of shikimic acid using ATP as a cosubstrate.</text>
</comment>
<comment type="pathway">
    <text evidence="1 11">Metabolic intermediate biosynthesis; chorismate biosynthesis; chorismate from D-erythrose 4-phosphate and phosphoenolpyruvate: step 5/7.</text>
</comment>
<dbReference type="GO" id="GO:0009423">
    <property type="term" value="P:chorismate biosynthetic process"/>
    <property type="evidence" value="ECO:0007669"/>
    <property type="project" value="UniProtKB-UniRule"/>
</dbReference>